<dbReference type="EMBL" id="QRDV01000008">
    <property type="protein sequence ID" value="RED42756.1"/>
    <property type="molecule type" value="Genomic_DNA"/>
</dbReference>
<dbReference type="Proteomes" id="UP000256980">
    <property type="component" value="Unassembled WGS sequence"/>
</dbReference>
<dbReference type="AlphaFoldDB" id="A0A3D9H1N0"/>
<organism evidence="1 2">
    <name type="scientific">Winogradskyella eximia</name>
    <dbReference type="NCBI Taxonomy" id="262006"/>
    <lineage>
        <taxon>Bacteria</taxon>
        <taxon>Pseudomonadati</taxon>
        <taxon>Bacteroidota</taxon>
        <taxon>Flavobacteriia</taxon>
        <taxon>Flavobacteriales</taxon>
        <taxon>Flavobacteriaceae</taxon>
        <taxon>Winogradskyella</taxon>
    </lineage>
</organism>
<proteinExistence type="predicted"/>
<evidence type="ECO:0000313" key="1">
    <source>
        <dbReference type="EMBL" id="RED42756.1"/>
    </source>
</evidence>
<protein>
    <submittedName>
        <fullName evidence="1">Uncharacterized protein</fullName>
    </submittedName>
</protein>
<evidence type="ECO:0000313" key="2">
    <source>
        <dbReference type="Proteomes" id="UP000256980"/>
    </source>
</evidence>
<sequence>MKKIRNIKELLGIDIDFLYKKSIFKADLISDPNDTRNFLVFELNFKFLEIFDQFQISIFNGKALHLEFHSSDYEPDNLKKLLDLILNEYGNDENNQSSTDSLNHMSWWFKDNEHSQTYDDYENTDELYYGIMISGNNAKGIELPILSYSNIDLNFNKINWLQKYV</sequence>
<dbReference type="RefSeq" id="WP_115818395.1">
    <property type="nucleotide sequence ID" value="NZ_QRDV01000008.1"/>
</dbReference>
<reference evidence="1 2" key="1">
    <citation type="submission" date="2018-07" db="EMBL/GenBank/DDBJ databases">
        <title>Genomic Encyclopedia of Type Strains, Phase III (KMG-III): the genomes of soil and plant-associated and newly described type strains.</title>
        <authorList>
            <person name="Whitman W."/>
        </authorList>
    </citation>
    <scope>NUCLEOTIDE SEQUENCE [LARGE SCALE GENOMIC DNA]</scope>
    <source>
        <strain evidence="1 2">CECT 7946</strain>
    </source>
</reference>
<comment type="caution">
    <text evidence="1">The sequence shown here is derived from an EMBL/GenBank/DDBJ whole genome shotgun (WGS) entry which is preliminary data.</text>
</comment>
<name>A0A3D9H1N0_9FLAO</name>
<dbReference type="OrthoDB" id="1445062at2"/>
<keyword evidence="2" id="KW-1185">Reference proteome</keyword>
<accession>A0A3D9H1N0</accession>
<gene>
    <name evidence="1" type="ORF">DFQ10_108163</name>
</gene>